<dbReference type="AlphaFoldDB" id="A0A502GXH2"/>
<sequence length="88" mass="10130">MAFFALPKTSPESLDTFIVNTERIQYISVYDGTDKEQSIKIFLANDNQPIVYNFVNQEQEYEKLLAELLLALNAKPLPDKDGFKAEVW</sequence>
<gene>
    <name evidence="1" type="ORF">EAH73_11910</name>
</gene>
<reference evidence="1 2" key="1">
    <citation type="journal article" date="2019" name="Environ. Microbiol.">
        <title>Species interactions and distinct microbial communities in high Arctic permafrost affected cryosols are associated with the CH4 and CO2 gas fluxes.</title>
        <authorList>
            <person name="Altshuler I."/>
            <person name="Hamel J."/>
            <person name="Turney S."/>
            <person name="Magnuson E."/>
            <person name="Levesque R."/>
            <person name="Greer C."/>
            <person name="Whyte L.G."/>
        </authorList>
    </citation>
    <scope>NUCLEOTIDE SEQUENCE [LARGE SCALE GENOMIC DNA]</scope>
    <source>
        <strain evidence="1 2">S9.2P</strain>
    </source>
</reference>
<proteinExistence type="predicted"/>
<accession>A0A502GXH2</accession>
<dbReference type="EMBL" id="RCYZ01000004">
    <property type="protein sequence ID" value="TPG66068.1"/>
    <property type="molecule type" value="Genomic_DNA"/>
</dbReference>
<evidence type="ECO:0000313" key="2">
    <source>
        <dbReference type="Proteomes" id="UP000317646"/>
    </source>
</evidence>
<organism evidence="1 2">
    <name type="scientific">Hymenobacter nivis</name>
    <dbReference type="NCBI Taxonomy" id="1850093"/>
    <lineage>
        <taxon>Bacteria</taxon>
        <taxon>Pseudomonadati</taxon>
        <taxon>Bacteroidota</taxon>
        <taxon>Cytophagia</taxon>
        <taxon>Cytophagales</taxon>
        <taxon>Hymenobacteraceae</taxon>
        <taxon>Hymenobacter</taxon>
    </lineage>
</organism>
<name>A0A502GXH2_9BACT</name>
<evidence type="ECO:0000313" key="1">
    <source>
        <dbReference type="EMBL" id="TPG66068.1"/>
    </source>
</evidence>
<keyword evidence="2" id="KW-1185">Reference proteome</keyword>
<comment type="caution">
    <text evidence="1">The sequence shown here is derived from an EMBL/GenBank/DDBJ whole genome shotgun (WGS) entry which is preliminary data.</text>
</comment>
<protein>
    <submittedName>
        <fullName evidence="1">Uncharacterized protein</fullName>
    </submittedName>
</protein>
<dbReference type="RefSeq" id="WP_140466787.1">
    <property type="nucleotide sequence ID" value="NZ_RCYZ01000004.1"/>
</dbReference>
<dbReference type="Proteomes" id="UP000317646">
    <property type="component" value="Unassembled WGS sequence"/>
</dbReference>